<sequence>MRVWDCDTYKSLGPNKAHFGSVKEFWENIKGDFMRFISDFHVNERLPNLNRRLLKVDKFWTGSKLQIKWSMRQKKKKKELILFKVDFEKGYDSVEWDYLELVMAKKGFLEKWRKWILECVGSLLISVLVNGSPVEEFAMQRFMASNYGINAYSMLAGVNVNCPIQIFGVAYR</sequence>
<accession>A0A1S2Z6X2</accession>
<dbReference type="AlphaFoldDB" id="A0A1S2Z6X2"/>
<dbReference type="PaxDb" id="3827-XP_004516137.1"/>
<dbReference type="eggNOG" id="KOG1075">
    <property type="taxonomic scope" value="Eukaryota"/>
</dbReference>
<evidence type="ECO:0000313" key="3">
    <source>
        <dbReference type="RefSeq" id="XP_004516137.1"/>
    </source>
</evidence>
<organism evidence="2 3">
    <name type="scientific">Cicer arietinum</name>
    <name type="common">Chickpea</name>
    <name type="synonym">Garbanzo</name>
    <dbReference type="NCBI Taxonomy" id="3827"/>
    <lineage>
        <taxon>Eukaryota</taxon>
        <taxon>Viridiplantae</taxon>
        <taxon>Streptophyta</taxon>
        <taxon>Embryophyta</taxon>
        <taxon>Tracheophyta</taxon>
        <taxon>Spermatophyta</taxon>
        <taxon>Magnoliopsida</taxon>
        <taxon>eudicotyledons</taxon>
        <taxon>Gunneridae</taxon>
        <taxon>Pentapetalae</taxon>
        <taxon>rosids</taxon>
        <taxon>fabids</taxon>
        <taxon>Fabales</taxon>
        <taxon>Fabaceae</taxon>
        <taxon>Papilionoideae</taxon>
        <taxon>50 kb inversion clade</taxon>
        <taxon>NPAAA clade</taxon>
        <taxon>Hologalegina</taxon>
        <taxon>IRL clade</taxon>
        <taxon>Cicereae</taxon>
        <taxon>Cicer</taxon>
    </lineage>
</organism>
<evidence type="ECO:0000256" key="1">
    <source>
        <dbReference type="SAM" id="Phobius"/>
    </source>
</evidence>
<proteinExistence type="predicted"/>
<dbReference type="GeneID" id="101514894"/>
<dbReference type="STRING" id="3827.A0A1S2Z6X2"/>
<dbReference type="RefSeq" id="XP_004516137.1">
    <property type="nucleotide sequence ID" value="XM_004516080.1"/>
</dbReference>
<reference evidence="3" key="1">
    <citation type="submission" date="2025-08" db="UniProtKB">
        <authorList>
            <consortium name="RefSeq"/>
        </authorList>
    </citation>
    <scope>IDENTIFICATION</scope>
    <source>
        <tissue evidence="3">Etiolated seedlings</tissue>
    </source>
</reference>
<keyword evidence="1" id="KW-1133">Transmembrane helix</keyword>
<dbReference type="OrthoDB" id="1929744at2759"/>
<dbReference type="Proteomes" id="UP000087171">
    <property type="component" value="Unplaced"/>
</dbReference>
<protein>
    <submittedName>
        <fullName evidence="3">Uncharacterized protein LOC101514894</fullName>
    </submittedName>
</protein>
<keyword evidence="2" id="KW-1185">Reference proteome</keyword>
<evidence type="ECO:0000313" key="2">
    <source>
        <dbReference type="Proteomes" id="UP000087171"/>
    </source>
</evidence>
<dbReference type="KEGG" id="cam:101514894"/>
<keyword evidence="1" id="KW-0812">Transmembrane</keyword>
<name>A0A1S2Z6X2_CICAR</name>
<gene>
    <name evidence="3" type="primary">LOC101514894</name>
</gene>
<keyword evidence="1" id="KW-0472">Membrane</keyword>
<feature type="transmembrane region" description="Helical" evidence="1">
    <location>
        <begin position="151"/>
        <end position="171"/>
    </location>
</feature>
<feature type="transmembrane region" description="Helical" evidence="1">
    <location>
        <begin position="115"/>
        <end position="131"/>
    </location>
</feature>